<evidence type="ECO:0000313" key="1">
    <source>
        <dbReference type="EMBL" id="SEK80341.1"/>
    </source>
</evidence>
<dbReference type="EMBL" id="FOAJ01000003">
    <property type="protein sequence ID" value="SEK80341.1"/>
    <property type="molecule type" value="Genomic_DNA"/>
</dbReference>
<dbReference type="Proteomes" id="UP000199120">
    <property type="component" value="Unassembled WGS sequence"/>
</dbReference>
<evidence type="ECO:0000313" key="2">
    <source>
        <dbReference type="Proteomes" id="UP000199120"/>
    </source>
</evidence>
<keyword evidence="2" id="KW-1185">Reference proteome</keyword>
<name>A0A1H7K090_9BURK</name>
<reference evidence="2" key="1">
    <citation type="submission" date="2016-10" db="EMBL/GenBank/DDBJ databases">
        <authorList>
            <person name="Varghese N."/>
            <person name="Submissions S."/>
        </authorList>
    </citation>
    <scope>NUCLEOTIDE SEQUENCE [LARGE SCALE GENOMIC DNA]</scope>
    <source>
        <strain evidence="2">LMG 26416</strain>
    </source>
</reference>
<gene>
    <name evidence="1" type="ORF">SAMN05192542_103531</name>
</gene>
<sequence length="50" mass="5503">MTAEPARAADEAASEFFCVTDAIRRVAAVLQPEFDGDAEVHEDRRPVREG</sequence>
<dbReference type="AlphaFoldDB" id="A0A1H7K090"/>
<proteinExistence type="predicted"/>
<dbReference type="STRING" id="416943.SAMN05445871_2227"/>
<protein>
    <submittedName>
        <fullName evidence="1">Uncharacterized protein</fullName>
    </submittedName>
</protein>
<accession>A0A1H7K090</accession>
<organism evidence="1 2">
    <name type="scientific">Paraburkholderia caballeronis</name>
    <dbReference type="NCBI Taxonomy" id="416943"/>
    <lineage>
        <taxon>Bacteria</taxon>
        <taxon>Pseudomonadati</taxon>
        <taxon>Pseudomonadota</taxon>
        <taxon>Betaproteobacteria</taxon>
        <taxon>Burkholderiales</taxon>
        <taxon>Burkholderiaceae</taxon>
        <taxon>Paraburkholderia</taxon>
    </lineage>
</organism>